<proteinExistence type="predicted"/>
<dbReference type="InterPro" id="IPR036291">
    <property type="entry name" value="NAD(P)-bd_dom_sf"/>
</dbReference>
<name>A0A8J7YU59_9ARCH</name>
<feature type="non-terminal residue" evidence="1">
    <location>
        <position position="1"/>
    </location>
</feature>
<protein>
    <submittedName>
        <fullName evidence="1">CDP-paratose 2-epimerase</fullName>
    </submittedName>
</protein>
<evidence type="ECO:0000313" key="1">
    <source>
        <dbReference type="EMBL" id="MBX8632738.1"/>
    </source>
</evidence>
<dbReference type="EMBL" id="JAGVSJ010000060">
    <property type="protein sequence ID" value="MBX8632738.1"/>
    <property type="molecule type" value="Genomic_DNA"/>
</dbReference>
<dbReference type="AlphaFoldDB" id="A0A8J7YU59"/>
<gene>
    <name evidence="1" type="ORF">J9259_09545</name>
</gene>
<sequence length="82" mass="9288">FNIGGGPENTLSLLELVSMLEGKIGRKIPLDYGPWRNSDQKVYISDISKAKKILRWKPRIPPDKGIERLLQWARSALSAEVK</sequence>
<accession>A0A8J7YU59</accession>
<reference evidence="1" key="1">
    <citation type="submission" date="2021-04" db="EMBL/GenBank/DDBJ databases">
        <title>Genomic insights into ecological role and evolution of a novel Thermoplasmata order Candidatus Sysuiplasmatales.</title>
        <authorList>
            <person name="Yuan Y."/>
        </authorList>
    </citation>
    <scope>NUCLEOTIDE SEQUENCE</scope>
    <source>
        <strain evidence="1">YP2-bin.285</strain>
    </source>
</reference>
<evidence type="ECO:0000313" key="2">
    <source>
        <dbReference type="Proteomes" id="UP000716004"/>
    </source>
</evidence>
<dbReference type="Proteomes" id="UP000716004">
    <property type="component" value="Unassembled WGS sequence"/>
</dbReference>
<comment type="caution">
    <text evidence="1">The sequence shown here is derived from an EMBL/GenBank/DDBJ whole genome shotgun (WGS) entry which is preliminary data.</text>
</comment>
<dbReference type="SUPFAM" id="SSF51735">
    <property type="entry name" value="NAD(P)-binding Rossmann-fold domains"/>
    <property type="match status" value="1"/>
</dbReference>
<organism evidence="1 2">
    <name type="scientific">Candidatus Sysuiplasma superficiale</name>
    <dbReference type="NCBI Taxonomy" id="2823368"/>
    <lineage>
        <taxon>Archaea</taxon>
        <taxon>Methanobacteriati</taxon>
        <taxon>Thermoplasmatota</taxon>
        <taxon>Thermoplasmata</taxon>
        <taxon>Candidatus Sysuiplasmatales</taxon>
        <taxon>Candidatus Sysuiplasmataceae</taxon>
        <taxon>Candidatus Sysuiplasma</taxon>
    </lineage>
</organism>
<dbReference type="Gene3D" id="3.40.50.720">
    <property type="entry name" value="NAD(P)-binding Rossmann-like Domain"/>
    <property type="match status" value="1"/>
</dbReference>